<evidence type="ECO:0000313" key="1">
    <source>
        <dbReference type="EMBL" id="CRL17217.1"/>
    </source>
</evidence>
<gene>
    <name evidence="1" type="ORF">PCAMFM013_S001g000177</name>
</gene>
<organism evidence="1 2">
    <name type="scientific">Penicillium camemberti (strain FM 013)</name>
    <dbReference type="NCBI Taxonomy" id="1429867"/>
    <lineage>
        <taxon>Eukaryota</taxon>
        <taxon>Fungi</taxon>
        <taxon>Dikarya</taxon>
        <taxon>Ascomycota</taxon>
        <taxon>Pezizomycotina</taxon>
        <taxon>Eurotiomycetes</taxon>
        <taxon>Eurotiomycetidae</taxon>
        <taxon>Eurotiales</taxon>
        <taxon>Aspergillaceae</taxon>
        <taxon>Penicillium</taxon>
    </lineage>
</organism>
<dbReference type="EMBL" id="HG793134">
    <property type="protein sequence ID" value="CRL17217.1"/>
    <property type="molecule type" value="Genomic_DNA"/>
</dbReference>
<evidence type="ECO:0000313" key="2">
    <source>
        <dbReference type="Proteomes" id="UP000053732"/>
    </source>
</evidence>
<accession>A0A0G4NT09</accession>
<protein>
    <submittedName>
        <fullName evidence="1">Str. FM013</fullName>
    </submittedName>
</protein>
<dbReference type="AlphaFoldDB" id="A0A0G4NT09"/>
<keyword evidence="2" id="KW-1185">Reference proteome</keyword>
<sequence length="100" mass="11064">MQAGGYAVVGMKTYGVLHLGLRGPCLVWPIFQKLDRYIAEAPWNNAETPALEFSDRYILAALPSNTLELLALLTAALKTEAVEFRIQQSIIPPIGYKTED</sequence>
<name>A0A0G4NT09_PENC3</name>
<dbReference type="Proteomes" id="UP000053732">
    <property type="component" value="Unassembled WGS sequence"/>
</dbReference>
<proteinExistence type="predicted"/>
<reference evidence="1 2" key="1">
    <citation type="journal article" date="2014" name="Nat. Commun.">
        <title>Multiple recent horizontal transfers of a large genomic region in cheese making fungi.</title>
        <authorList>
            <person name="Cheeseman K."/>
            <person name="Ropars J."/>
            <person name="Renault P."/>
            <person name="Dupont J."/>
            <person name="Gouzy J."/>
            <person name="Branca A."/>
            <person name="Abraham A.L."/>
            <person name="Ceppi M."/>
            <person name="Conseiller E."/>
            <person name="Debuchy R."/>
            <person name="Malagnac F."/>
            <person name="Goarin A."/>
            <person name="Silar P."/>
            <person name="Lacoste S."/>
            <person name="Sallet E."/>
            <person name="Bensimon A."/>
            <person name="Giraud T."/>
            <person name="Brygoo Y."/>
        </authorList>
    </citation>
    <scope>NUCLEOTIDE SEQUENCE [LARGE SCALE GENOMIC DNA]</scope>
    <source>
        <strain evidence="2">FM 013</strain>
    </source>
</reference>